<evidence type="ECO:0000313" key="1">
    <source>
        <dbReference type="EMBL" id="SNS83188.1"/>
    </source>
</evidence>
<dbReference type="AlphaFoldDB" id="A0A239HQ24"/>
<keyword evidence="2" id="KW-1185">Reference proteome</keyword>
<name>A0A239HQ24_9ACTN</name>
<accession>A0A239HQ24</accession>
<protein>
    <submittedName>
        <fullName evidence="1">Uncharacterized protein</fullName>
    </submittedName>
</protein>
<organism evidence="1 2">
    <name type="scientific">Geodermatophilus pulveris</name>
    <dbReference type="NCBI Taxonomy" id="1564159"/>
    <lineage>
        <taxon>Bacteria</taxon>
        <taxon>Bacillati</taxon>
        <taxon>Actinomycetota</taxon>
        <taxon>Actinomycetes</taxon>
        <taxon>Geodermatophilales</taxon>
        <taxon>Geodermatophilaceae</taxon>
        <taxon>Geodermatophilus</taxon>
    </lineage>
</organism>
<dbReference type="EMBL" id="FZOO01000008">
    <property type="protein sequence ID" value="SNS83188.1"/>
    <property type="molecule type" value="Genomic_DNA"/>
</dbReference>
<sequence length="80" mass="7879">MTAAPLTTEPLVLVDVVDLAEADLDADLAERLVLTGAVAPRADVPATAAEAIALARSIRGAGAAALVVHALGGRAAALAR</sequence>
<reference evidence="2" key="1">
    <citation type="submission" date="2017-06" db="EMBL/GenBank/DDBJ databases">
        <authorList>
            <person name="Varghese N."/>
            <person name="Submissions S."/>
        </authorList>
    </citation>
    <scope>NUCLEOTIDE SEQUENCE [LARGE SCALE GENOMIC DNA]</scope>
    <source>
        <strain evidence="2">DSM 46839</strain>
    </source>
</reference>
<dbReference type="Proteomes" id="UP000198373">
    <property type="component" value="Unassembled WGS sequence"/>
</dbReference>
<evidence type="ECO:0000313" key="2">
    <source>
        <dbReference type="Proteomes" id="UP000198373"/>
    </source>
</evidence>
<dbReference type="RefSeq" id="WP_089306702.1">
    <property type="nucleotide sequence ID" value="NZ_FZOO01000008.1"/>
</dbReference>
<gene>
    <name evidence="1" type="ORF">SAMN06893096_108217</name>
</gene>
<proteinExistence type="predicted"/>